<evidence type="ECO:0000256" key="1">
    <source>
        <dbReference type="ARBA" id="ARBA00004123"/>
    </source>
</evidence>
<evidence type="ECO:0000256" key="10">
    <source>
        <dbReference type="SAM" id="MobiDB-lite"/>
    </source>
</evidence>
<dbReference type="SMART" id="SM00353">
    <property type="entry name" value="HLH"/>
    <property type="match status" value="1"/>
</dbReference>
<dbReference type="Proteomes" id="UP001219518">
    <property type="component" value="Unassembled WGS sequence"/>
</dbReference>
<evidence type="ECO:0000256" key="8">
    <source>
        <dbReference type="ARBA" id="ARBA00023242"/>
    </source>
</evidence>
<evidence type="ECO:0000256" key="4">
    <source>
        <dbReference type="ARBA" id="ARBA00022976"/>
    </source>
</evidence>
<feature type="compositionally biased region" description="Low complexity" evidence="10">
    <location>
        <begin position="284"/>
        <end position="296"/>
    </location>
</feature>
<proteinExistence type="inferred from homology"/>
<dbReference type="GO" id="GO:0006355">
    <property type="term" value="P:regulation of DNA-templated transcription"/>
    <property type="evidence" value="ECO:0007669"/>
    <property type="project" value="InterPro"/>
</dbReference>
<keyword evidence="4" id="KW-0914">Notch signaling pathway</keyword>
<dbReference type="PROSITE" id="PS50888">
    <property type="entry name" value="BHLH"/>
    <property type="match status" value="1"/>
</dbReference>
<comment type="subcellular location">
    <subcellularLocation>
        <location evidence="1">Nucleus</location>
    </subcellularLocation>
</comment>
<feature type="region of interest" description="Disordered" evidence="10">
    <location>
        <begin position="67"/>
        <end position="86"/>
    </location>
</feature>
<evidence type="ECO:0000259" key="12">
    <source>
        <dbReference type="PROSITE" id="PS51054"/>
    </source>
</evidence>
<keyword evidence="8" id="KW-0539">Nucleus</keyword>
<keyword evidence="7" id="KW-0804">Transcription</keyword>
<organism evidence="13 14">
    <name type="scientific">Frankliniella fusca</name>
    <dbReference type="NCBI Taxonomy" id="407009"/>
    <lineage>
        <taxon>Eukaryota</taxon>
        <taxon>Metazoa</taxon>
        <taxon>Ecdysozoa</taxon>
        <taxon>Arthropoda</taxon>
        <taxon>Hexapoda</taxon>
        <taxon>Insecta</taxon>
        <taxon>Pterygota</taxon>
        <taxon>Neoptera</taxon>
        <taxon>Paraneoptera</taxon>
        <taxon>Thysanoptera</taxon>
        <taxon>Terebrantia</taxon>
        <taxon>Thripoidea</taxon>
        <taxon>Thripidae</taxon>
        <taxon>Frankliniella</taxon>
    </lineage>
</organism>
<dbReference type="InterPro" id="IPR003650">
    <property type="entry name" value="Orange_dom"/>
</dbReference>
<dbReference type="Pfam" id="PF07527">
    <property type="entry name" value="Hairy_orange"/>
    <property type="match status" value="1"/>
</dbReference>
<reference evidence="13" key="2">
    <citation type="journal article" date="2023" name="BMC Genomics">
        <title>Pest status, molecular evolution, and epigenetic factors derived from the genome assembly of Frankliniella fusca, a thysanopteran phytovirus vector.</title>
        <authorList>
            <person name="Catto M.A."/>
            <person name="Labadie P.E."/>
            <person name="Jacobson A.L."/>
            <person name="Kennedy G.G."/>
            <person name="Srinivasan R."/>
            <person name="Hunt B.G."/>
        </authorList>
    </citation>
    <scope>NUCLEOTIDE SEQUENCE</scope>
    <source>
        <strain evidence="13">PL_HMW_Pooled</strain>
    </source>
</reference>
<dbReference type="Gene3D" id="6.10.250.980">
    <property type="match status" value="1"/>
</dbReference>
<dbReference type="CDD" id="cd19748">
    <property type="entry name" value="bHLH-O_HEY1"/>
    <property type="match status" value="1"/>
</dbReference>
<keyword evidence="6" id="KW-0238">DNA-binding</keyword>
<feature type="compositionally biased region" description="Polar residues" evidence="10">
    <location>
        <begin position="304"/>
        <end position="326"/>
    </location>
</feature>
<dbReference type="InterPro" id="IPR011598">
    <property type="entry name" value="bHLH_dom"/>
</dbReference>
<evidence type="ECO:0000256" key="2">
    <source>
        <dbReference type="ARBA" id="ARBA00022473"/>
    </source>
</evidence>
<evidence type="ECO:0000256" key="5">
    <source>
        <dbReference type="ARBA" id="ARBA00023015"/>
    </source>
</evidence>
<evidence type="ECO:0000313" key="13">
    <source>
        <dbReference type="EMBL" id="KAK3925889.1"/>
    </source>
</evidence>
<reference evidence="13" key="1">
    <citation type="submission" date="2021-07" db="EMBL/GenBank/DDBJ databases">
        <authorList>
            <person name="Catto M.A."/>
            <person name="Jacobson A."/>
            <person name="Kennedy G."/>
            <person name="Labadie P."/>
            <person name="Hunt B.G."/>
            <person name="Srinivasan R."/>
        </authorList>
    </citation>
    <scope>NUCLEOTIDE SEQUENCE</scope>
    <source>
        <strain evidence="13">PL_HMW_Pooled</strain>
        <tissue evidence="13">Head</tissue>
    </source>
</reference>
<feature type="compositionally biased region" description="Low complexity" evidence="10">
    <location>
        <begin position="241"/>
        <end position="260"/>
    </location>
</feature>
<accession>A0AAE1HR77</accession>
<sequence>MTSLDASVGAPLGTPLGTPHHAPLSWGYPAWNTPVAPPAPAIHSSGMAPAGPRVAVKRALSESEDCDDVFSEDSASKDHCSADGDEADSCQLMSRKRRRGVIEKRRRDRINTSLSELRRLVPSAFEKQGSAKLEKAEILQLTVDHLKMLHAKGMDALAYDPQRFAMDYHNIGFRECAAEVARYLVTVEGLDIQDPLRLRLMSHLQCFATQRELASKQAATAATWSYGAPPAPAGTPGGYGTAPSSAITLSPATPSTPATPLNGGGHTFPTPPSSGHSGHHHLDNSPPNSSSTASSAHGAHHYEQQTPTSCEQTPTSTSSRHASASPLTPLVSSGYPATSPSHPGHPYYTSQYPYHQYNGASAKPYRPWGAEVAY</sequence>
<evidence type="ECO:0000256" key="7">
    <source>
        <dbReference type="ARBA" id="ARBA00023163"/>
    </source>
</evidence>
<evidence type="ECO:0000256" key="6">
    <source>
        <dbReference type="ARBA" id="ARBA00023125"/>
    </source>
</evidence>
<evidence type="ECO:0000313" key="14">
    <source>
        <dbReference type="Proteomes" id="UP001219518"/>
    </source>
</evidence>
<dbReference type="GO" id="GO:0005634">
    <property type="term" value="C:nucleus"/>
    <property type="evidence" value="ECO:0007669"/>
    <property type="project" value="UniProtKB-SubCell"/>
</dbReference>
<dbReference type="Pfam" id="PF00010">
    <property type="entry name" value="HLH"/>
    <property type="match status" value="1"/>
</dbReference>
<evidence type="ECO:0000256" key="3">
    <source>
        <dbReference type="ARBA" id="ARBA00022491"/>
    </source>
</evidence>
<name>A0AAE1HR77_9NEOP</name>
<comment type="caution">
    <text evidence="13">The sequence shown here is derived from an EMBL/GenBank/DDBJ whole genome shotgun (WGS) entry which is preliminary data.</text>
</comment>
<keyword evidence="14" id="KW-1185">Reference proteome</keyword>
<dbReference type="FunFam" id="4.10.280.10:FF:000012">
    <property type="entry name" value="hairy/enhancer-of-split related with YRPW motif protein 1"/>
    <property type="match status" value="1"/>
</dbReference>
<evidence type="ECO:0000256" key="9">
    <source>
        <dbReference type="ARBA" id="ARBA00038262"/>
    </source>
</evidence>
<feature type="domain" description="Orange" evidence="12">
    <location>
        <begin position="172"/>
        <end position="204"/>
    </location>
</feature>
<dbReference type="SUPFAM" id="SSF47459">
    <property type="entry name" value="HLH, helix-loop-helix DNA-binding domain"/>
    <property type="match status" value="1"/>
</dbReference>
<dbReference type="InterPro" id="IPR036638">
    <property type="entry name" value="HLH_DNA-bd_sf"/>
</dbReference>
<feature type="domain" description="BHLH" evidence="11">
    <location>
        <begin position="94"/>
        <end position="149"/>
    </location>
</feature>
<evidence type="ECO:0000259" key="11">
    <source>
        <dbReference type="PROSITE" id="PS50888"/>
    </source>
</evidence>
<dbReference type="InterPro" id="IPR050370">
    <property type="entry name" value="HES_HEY"/>
</dbReference>
<dbReference type="PROSITE" id="PS51054">
    <property type="entry name" value="ORANGE"/>
    <property type="match status" value="1"/>
</dbReference>
<dbReference type="EMBL" id="JAHWGI010001240">
    <property type="protein sequence ID" value="KAK3925889.1"/>
    <property type="molecule type" value="Genomic_DNA"/>
</dbReference>
<dbReference type="GO" id="GO:0032502">
    <property type="term" value="P:developmental process"/>
    <property type="evidence" value="ECO:0007669"/>
    <property type="project" value="UniProtKB-ARBA"/>
</dbReference>
<dbReference type="GO" id="GO:0003677">
    <property type="term" value="F:DNA binding"/>
    <property type="evidence" value="ECO:0007669"/>
    <property type="project" value="UniProtKB-KW"/>
</dbReference>
<protein>
    <submittedName>
        <fullName evidence="13">Hairy/enhancer-of-split related with YRPW motif protein</fullName>
    </submittedName>
</protein>
<keyword evidence="5" id="KW-0805">Transcription regulation</keyword>
<dbReference type="Gene3D" id="4.10.280.10">
    <property type="entry name" value="Helix-loop-helix DNA-binding domain"/>
    <property type="match status" value="1"/>
</dbReference>
<dbReference type="PANTHER" id="PTHR10985">
    <property type="entry name" value="BASIC HELIX-LOOP-HELIX TRANSCRIPTION FACTOR, HES-RELATED"/>
    <property type="match status" value="1"/>
</dbReference>
<dbReference type="SUPFAM" id="SSF158457">
    <property type="entry name" value="Orange domain-like"/>
    <property type="match status" value="1"/>
</dbReference>
<dbReference type="SMART" id="SM00511">
    <property type="entry name" value="ORANGE"/>
    <property type="match status" value="1"/>
</dbReference>
<gene>
    <name evidence="13" type="ORF">KUF71_014138</name>
</gene>
<dbReference type="GO" id="GO:0046983">
    <property type="term" value="F:protein dimerization activity"/>
    <property type="evidence" value="ECO:0007669"/>
    <property type="project" value="InterPro"/>
</dbReference>
<keyword evidence="2" id="KW-0217">Developmental protein</keyword>
<keyword evidence="3" id="KW-0678">Repressor</keyword>
<comment type="similarity">
    <text evidence="9">Belongs to the HEY family.</text>
</comment>
<dbReference type="GO" id="GO:0007219">
    <property type="term" value="P:Notch signaling pathway"/>
    <property type="evidence" value="ECO:0007669"/>
    <property type="project" value="UniProtKB-KW"/>
</dbReference>
<dbReference type="AlphaFoldDB" id="A0AAE1HR77"/>
<feature type="region of interest" description="Disordered" evidence="10">
    <location>
        <begin position="234"/>
        <end position="339"/>
    </location>
</feature>